<dbReference type="EMBL" id="MH590589">
    <property type="protein sequence ID" value="AXH68791.1"/>
    <property type="molecule type" value="Genomic_DNA"/>
</dbReference>
<dbReference type="Pfam" id="PF01467">
    <property type="entry name" value="CTP_transf_like"/>
    <property type="match status" value="1"/>
</dbReference>
<keyword evidence="1" id="KW-0808">Transferase</keyword>
<dbReference type="InterPro" id="IPR050385">
    <property type="entry name" value="Archaeal_FAD_synthase"/>
</dbReference>
<gene>
    <name evidence="4" type="primary">79</name>
    <name evidence="4" type="ORF">SEA_SPARKLEGODDESS_79</name>
</gene>
<dbReference type="PANTHER" id="PTHR43793:SF1">
    <property type="entry name" value="FAD SYNTHASE"/>
    <property type="match status" value="1"/>
</dbReference>
<organism evidence="4 5">
    <name type="scientific">Streptomyces phage SparkleGoddess</name>
    <dbReference type="NCBI Taxonomy" id="2283305"/>
    <lineage>
        <taxon>Viruses</taxon>
        <taxon>Duplodnaviria</taxon>
        <taxon>Heunggongvirae</taxon>
        <taxon>Uroviricota</taxon>
        <taxon>Caudoviricetes</taxon>
        <taxon>Stanwilliamsviridae</taxon>
        <taxon>Loccivirinae</taxon>
        <taxon>Gilsonvirus</taxon>
        <taxon>Gilsonvirus comrade</taxon>
    </lineage>
</organism>
<dbReference type="Gene3D" id="3.40.50.620">
    <property type="entry name" value="HUPs"/>
    <property type="match status" value="1"/>
</dbReference>
<dbReference type="InterPro" id="IPR004821">
    <property type="entry name" value="Cyt_trans-like"/>
</dbReference>
<proteinExistence type="predicted"/>
<protein>
    <submittedName>
        <fullName evidence="4">Nucleotidyltransferase</fullName>
    </submittedName>
</protein>
<keyword evidence="2" id="KW-0548">Nucleotidyltransferase</keyword>
<dbReference type="InterPro" id="IPR014729">
    <property type="entry name" value="Rossmann-like_a/b/a_fold"/>
</dbReference>
<sequence length="148" mass="16562">MSNIVYTGGTFDLFHEGHIELLRSCHRIAAGGEVIVGLNTDEFIAAFKNNPPIQSYRERALMLESCRYVDRVVPNIGNGSSTVTIQDQIDNGSAIDIVAIGSDWAGRDYYGQMGFTKKWLDDRDIILIYIDRRTGMSTTKIKDKLKNA</sequence>
<evidence type="ECO:0000313" key="5">
    <source>
        <dbReference type="Proteomes" id="UP000259914"/>
    </source>
</evidence>
<accession>A0A345ME10</accession>
<evidence type="ECO:0000256" key="2">
    <source>
        <dbReference type="ARBA" id="ARBA00022695"/>
    </source>
</evidence>
<dbReference type="GO" id="GO:0016779">
    <property type="term" value="F:nucleotidyltransferase activity"/>
    <property type="evidence" value="ECO:0007669"/>
    <property type="project" value="UniProtKB-KW"/>
</dbReference>
<evidence type="ECO:0000313" key="4">
    <source>
        <dbReference type="EMBL" id="AXH68791.1"/>
    </source>
</evidence>
<dbReference type="NCBIfam" id="TIGR00125">
    <property type="entry name" value="cyt_tran_rel"/>
    <property type="match status" value="1"/>
</dbReference>
<reference evidence="4 5" key="1">
    <citation type="submission" date="2018-07" db="EMBL/GenBank/DDBJ databases">
        <authorList>
            <person name="Dixon J."/>
            <person name="Knudsen H.R."/>
            <person name="Rock W."/>
            <person name="Scott A.N."/>
            <person name="Walsdorf S.L."/>
            <person name="Layton S.R."/>
            <person name="Nayek S."/>
            <person name="Kim T."/>
            <person name="Hughes L.E."/>
            <person name="Garlena R.A."/>
            <person name="Russell D.A."/>
            <person name="Pope W.H."/>
            <person name="Jacobs-Sera D."/>
            <person name="Hatfull G.F."/>
        </authorList>
    </citation>
    <scope>NUCLEOTIDE SEQUENCE [LARGE SCALE GENOMIC DNA]</scope>
</reference>
<dbReference type="PANTHER" id="PTHR43793">
    <property type="entry name" value="FAD SYNTHASE"/>
    <property type="match status" value="1"/>
</dbReference>
<name>A0A345ME10_9CAUD</name>
<evidence type="ECO:0000256" key="1">
    <source>
        <dbReference type="ARBA" id="ARBA00022679"/>
    </source>
</evidence>
<dbReference type="Proteomes" id="UP000259914">
    <property type="component" value="Segment"/>
</dbReference>
<dbReference type="SUPFAM" id="SSF52374">
    <property type="entry name" value="Nucleotidylyl transferase"/>
    <property type="match status" value="1"/>
</dbReference>
<evidence type="ECO:0000259" key="3">
    <source>
        <dbReference type="Pfam" id="PF01467"/>
    </source>
</evidence>
<feature type="domain" description="Cytidyltransferase-like" evidence="3">
    <location>
        <begin position="6"/>
        <end position="143"/>
    </location>
</feature>